<dbReference type="STRING" id="930990.A0A067MMN7"/>
<evidence type="ECO:0000256" key="9">
    <source>
        <dbReference type="SAM" id="MobiDB-lite"/>
    </source>
</evidence>
<keyword evidence="7 8" id="KW-0539">Nucleus</keyword>
<evidence type="ECO:0000256" key="4">
    <source>
        <dbReference type="ARBA" id="ARBA00023015"/>
    </source>
</evidence>
<gene>
    <name evidence="10" type="ORF">BOTBODRAFT_54449</name>
</gene>
<evidence type="ECO:0000256" key="7">
    <source>
        <dbReference type="ARBA" id="ARBA00023242"/>
    </source>
</evidence>
<dbReference type="AlphaFoldDB" id="A0A067MMN7"/>
<evidence type="ECO:0000256" key="1">
    <source>
        <dbReference type="ARBA" id="ARBA00004123"/>
    </source>
</evidence>
<name>A0A067MMN7_BOTB1</name>
<dbReference type="GO" id="GO:0006357">
    <property type="term" value="P:regulation of transcription by RNA polymerase II"/>
    <property type="evidence" value="ECO:0007669"/>
    <property type="project" value="InterPro"/>
</dbReference>
<evidence type="ECO:0000313" key="11">
    <source>
        <dbReference type="Proteomes" id="UP000027195"/>
    </source>
</evidence>
<reference evidence="11" key="1">
    <citation type="journal article" date="2014" name="Proc. Natl. Acad. Sci. U.S.A.">
        <title>Extensive sampling of basidiomycete genomes demonstrates inadequacy of the white-rot/brown-rot paradigm for wood decay fungi.</title>
        <authorList>
            <person name="Riley R."/>
            <person name="Salamov A.A."/>
            <person name="Brown D.W."/>
            <person name="Nagy L.G."/>
            <person name="Floudas D."/>
            <person name="Held B.W."/>
            <person name="Levasseur A."/>
            <person name="Lombard V."/>
            <person name="Morin E."/>
            <person name="Otillar R."/>
            <person name="Lindquist E.A."/>
            <person name="Sun H."/>
            <person name="LaButti K.M."/>
            <person name="Schmutz J."/>
            <person name="Jabbour D."/>
            <person name="Luo H."/>
            <person name="Baker S.E."/>
            <person name="Pisabarro A.G."/>
            <person name="Walton J.D."/>
            <person name="Blanchette R.A."/>
            <person name="Henrissat B."/>
            <person name="Martin F."/>
            <person name="Cullen D."/>
            <person name="Hibbett D.S."/>
            <person name="Grigoriev I.V."/>
        </authorList>
    </citation>
    <scope>NUCLEOTIDE SEQUENCE [LARGE SCALE GENOMIC DNA]</scope>
    <source>
        <strain evidence="11">FD-172 SS1</strain>
    </source>
</reference>
<dbReference type="Pfam" id="PF05983">
    <property type="entry name" value="Med7"/>
    <property type="match status" value="1"/>
</dbReference>
<sequence>MLYAYYSMLGALTEPPQPDPTAEPEWHQLAEWIKVVAFNMIGAVNELRPVQARHTLELTLRAQLSNRQQETQAIHATCDALSQTLASFRMDVKEAASNAEEIPGGATGQGGKNDNHDGSNLEDLLGWAEEIA</sequence>
<evidence type="ECO:0000256" key="3">
    <source>
        <dbReference type="ARBA" id="ARBA00020631"/>
    </source>
</evidence>
<dbReference type="InterPro" id="IPR037212">
    <property type="entry name" value="Med7/Med21-like"/>
</dbReference>
<comment type="function">
    <text evidence="8">Component of the Mediator complex, a coactivator involved in the regulated transcription of nearly all RNA polymerase II-dependent genes. Mediator functions as a bridge to convey information from gene-specific regulatory proteins to the basal RNA polymerase II transcription machinery.</text>
</comment>
<evidence type="ECO:0000313" key="10">
    <source>
        <dbReference type="EMBL" id="KDQ15985.1"/>
    </source>
</evidence>
<dbReference type="PANTHER" id="PTHR21428">
    <property type="entry name" value="MEDIATOR OF RNA POLYMERASE II TRANSCRIPTION SUBUNIT 7"/>
    <property type="match status" value="1"/>
</dbReference>
<dbReference type="GO" id="GO:0003712">
    <property type="term" value="F:transcription coregulator activity"/>
    <property type="evidence" value="ECO:0007669"/>
    <property type="project" value="InterPro"/>
</dbReference>
<proteinExistence type="inferred from homology"/>
<evidence type="ECO:0000256" key="5">
    <source>
        <dbReference type="ARBA" id="ARBA00023159"/>
    </source>
</evidence>
<feature type="region of interest" description="Disordered" evidence="9">
    <location>
        <begin position="96"/>
        <end position="120"/>
    </location>
</feature>
<evidence type="ECO:0000256" key="2">
    <source>
        <dbReference type="ARBA" id="ARBA00009994"/>
    </source>
</evidence>
<keyword evidence="4 8" id="KW-0805">Transcription regulation</keyword>
<organism evidence="10 11">
    <name type="scientific">Botryobasidium botryosum (strain FD-172 SS1)</name>
    <dbReference type="NCBI Taxonomy" id="930990"/>
    <lineage>
        <taxon>Eukaryota</taxon>
        <taxon>Fungi</taxon>
        <taxon>Dikarya</taxon>
        <taxon>Basidiomycota</taxon>
        <taxon>Agaricomycotina</taxon>
        <taxon>Agaricomycetes</taxon>
        <taxon>Cantharellales</taxon>
        <taxon>Botryobasidiaceae</taxon>
        <taxon>Botryobasidium</taxon>
    </lineage>
</organism>
<dbReference type="PANTHER" id="PTHR21428:SF11">
    <property type="entry name" value="MEDIATOR OF RNA POLYMERASE II TRANSCRIPTION SUBUNIT 7"/>
    <property type="match status" value="1"/>
</dbReference>
<dbReference type="OrthoDB" id="10253553at2759"/>
<dbReference type="InterPro" id="IPR009244">
    <property type="entry name" value="Mediatior_Med7"/>
</dbReference>
<keyword evidence="11" id="KW-1185">Reference proteome</keyword>
<dbReference type="Proteomes" id="UP000027195">
    <property type="component" value="Unassembled WGS sequence"/>
</dbReference>
<protein>
    <recommendedName>
        <fullName evidence="3 8">Mediator of RNA polymerase II transcription subunit 7</fullName>
    </recommendedName>
</protein>
<dbReference type="EMBL" id="KL198030">
    <property type="protein sequence ID" value="KDQ15985.1"/>
    <property type="molecule type" value="Genomic_DNA"/>
</dbReference>
<comment type="subcellular location">
    <subcellularLocation>
        <location evidence="1 8">Nucleus</location>
    </subcellularLocation>
</comment>
<comment type="subunit">
    <text evidence="8">Component of the Mediator complex.</text>
</comment>
<dbReference type="SUPFAM" id="SSF140718">
    <property type="entry name" value="Mediator hinge subcomplex-like"/>
    <property type="match status" value="1"/>
</dbReference>
<dbReference type="GO" id="GO:0016592">
    <property type="term" value="C:mediator complex"/>
    <property type="evidence" value="ECO:0007669"/>
    <property type="project" value="InterPro"/>
</dbReference>
<dbReference type="GO" id="GO:0070847">
    <property type="term" value="C:core mediator complex"/>
    <property type="evidence" value="ECO:0007669"/>
    <property type="project" value="TreeGrafter"/>
</dbReference>
<dbReference type="InParanoid" id="A0A067MMN7"/>
<dbReference type="InterPro" id="IPR044888">
    <property type="entry name" value="Mediatior_Med7_sf"/>
</dbReference>
<keyword evidence="5 8" id="KW-0010">Activator</keyword>
<accession>A0A067MMN7</accession>
<dbReference type="Gene3D" id="6.10.140.200">
    <property type="match status" value="1"/>
</dbReference>
<evidence type="ECO:0000256" key="8">
    <source>
        <dbReference type="RuleBase" id="RU364060"/>
    </source>
</evidence>
<evidence type="ECO:0000256" key="6">
    <source>
        <dbReference type="ARBA" id="ARBA00023163"/>
    </source>
</evidence>
<keyword evidence="6 8" id="KW-0804">Transcription</keyword>
<comment type="similarity">
    <text evidence="2 8">Belongs to the Mediator complex subunit 7 family.</text>
</comment>
<dbReference type="HOGENOM" id="CLU_1916738_0_0_1"/>